<dbReference type="SUPFAM" id="SSF55277">
    <property type="entry name" value="GYF domain"/>
    <property type="match status" value="1"/>
</dbReference>
<dbReference type="AlphaFoldDB" id="A0AAW1WWJ1"/>
<dbReference type="PANTHER" id="PTHR46851:SF23">
    <property type="entry name" value="SWIB_MDM2 DOMAIN-CONTAINING PROTEIN"/>
    <property type="match status" value="1"/>
</dbReference>
<sequence length="280" mass="31171">MKKERRNNVTLDLNFLYTLDAYMNKKLLLETPSEQSRLLNEVPEVIAAIETCDPMLEYSPSQDKQGYDGSSSVPRESPQTPSIALVNGTSWHANGRTDPAGSPVDQERDLEGSAAKRRRMQAPSNFEQSSTRDGSHGDHERDLKSAGDIPRRKKLPTIHNCTQSPFIPSGQAAELVEPKAARLERMNRESTSEDKVIELSDDDEDVKVAVAAPALEIPGSDLWYCMSPLGQMRGPYKLSLLKQWNVSNGNELRYKVWRVGQSKDKAILLTDALAGNFPTM</sequence>
<evidence type="ECO:0000313" key="3">
    <source>
        <dbReference type="Proteomes" id="UP001457282"/>
    </source>
</evidence>
<dbReference type="EMBL" id="JBEDUW010000005">
    <property type="protein sequence ID" value="KAK9928958.1"/>
    <property type="molecule type" value="Genomic_DNA"/>
</dbReference>
<name>A0AAW1WWJ1_RUBAR</name>
<feature type="region of interest" description="Disordered" evidence="1">
    <location>
        <begin position="57"/>
        <end position="173"/>
    </location>
</feature>
<feature type="compositionally biased region" description="Basic and acidic residues" evidence="1">
    <location>
        <begin position="133"/>
        <end position="145"/>
    </location>
</feature>
<dbReference type="Gene3D" id="3.30.1490.40">
    <property type="match status" value="1"/>
</dbReference>
<feature type="compositionally biased region" description="Polar residues" evidence="1">
    <location>
        <begin position="59"/>
        <end position="92"/>
    </location>
</feature>
<protein>
    <recommendedName>
        <fullName evidence="4">GYF domain-containing protein</fullName>
    </recommendedName>
</protein>
<evidence type="ECO:0008006" key="4">
    <source>
        <dbReference type="Google" id="ProtNLM"/>
    </source>
</evidence>
<accession>A0AAW1WWJ1</accession>
<dbReference type="InterPro" id="IPR045894">
    <property type="entry name" value="At5g08430-like"/>
</dbReference>
<dbReference type="PANTHER" id="PTHR46851">
    <property type="entry name" value="OS01G0884500 PROTEIN"/>
    <property type="match status" value="1"/>
</dbReference>
<evidence type="ECO:0000313" key="2">
    <source>
        <dbReference type="EMBL" id="KAK9928958.1"/>
    </source>
</evidence>
<organism evidence="2 3">
    <name type="scientific">Rubus argutus</name>
    <name type="common">Southern blackberry</name>
    <dbReference type="NCBI Taxonomy" id="59490"/>
    <lineage>
        <taxon>Eukaryota</taxon>
        <taxon>Viridiplantae</taxon>
        <taxon>Streptophyta</taxon>
        <taxon>Embryophyta</taxon>
        <taxon>Tracheophyta</taxon>
        <taxon>Spermatophyta</taxon>
        <taxon>Magnoliopsida</taxon>
        <taxon>eudicotyledons</taxon>
        <taxon>Gunneridae</taxon>
        <taxon>Pentapetalae</taxon>
        <taxon>rosids</taxon>
        <taxon>fabids</taxon>
        <taxon>Rosales</taxon>
        <taxon>Rosaceae</taxon>
        <taxon>Rosoideae</taxon>
        <taxon>Rosoideae incertae sedis</taxon>
        <taxon>Rubus</taxon>
    </lineage>
</organism>
<dbReference type="InterPro" id="IPR035445">
    <property type="entry name" value="GYF-like_dom_sf"/>
</dbReference>
<comment type="caution">
    <text evidence="2">The sequence shown here is derived from an EMBL/GenBank/DDBJ whole genome shotgun (WGS) entry which is preliminary data.</text>
</comment>
<reference evidence="2 3" key="1">
    <citation type="journal article" date="2023" name="G3 (Bethesda)">
        <title>A chromosome-length genome assembly and annotation of blackberry (Rubus argutus, cv. 'Hillquist').</title>
        <authorList>
            <person name="Bruna T."/>
            <person name="Aryal R."/>
            <person name="Dudchenko O."/>
            <person name="Sargent D.J."/>
            <person name="Mead D."/>
            <person name="Buti M."/>
            <person name="Cavallini A."/>
            <person name="Hytonen T."/>
            <person name="Andres J."/>
            <person name="Pham M."/>
            <person name="Weisz D."/>
            <person name="Mascagni F."/>
            <person name="Usai G."/>
            <person name="Natali L."/>
            <person name="Bassil N."/>
            <person name="Fernandez G.E."/>
            <person name="Lomsadze A."/>
            <person name="Armour M."/>
            <person name="Olukolu B."/>
            <person name="Poorten T."/>
            <person name="Britton C."/>
            <person name="Davik J."/>
            <person name="Ashrafi H."/>
            <person name="Aiden E.L."/>
            <person name="Borodovsky M."/>
            <person name="Worthington M."/>
        </authorList>
    </citation>
    <scope>NUCLEOTIDE SEQUENCE [LARGE SCALE GENOMIC DNA]</scope>
    <source>
        <strain evidence="2">PI 553951</strain>
    </source>
</reference>
<proteinExistence type="predicted"/>
<gene>
    <name evidence="2" type="ORF">M0R45_026072</name>
</gene>
<dbReference type="Proteomes" id="UP001457282">
    <property type="component" value="Unassembled WGS sequence"/>
</dbReference>
<evidence type="ECO:0000256" key="1">
    <source>
        <dbReference type="SAM" id="MobiDB-lite"/>
    </source>
</evidence>
<keyword evidence="3" id="KW-1185">Reference proteome</keyword>
<feature type="compositionally biased region" description="Polar residues" evidence="1">
    <location>
        <begin position="122"/>
        <end position="132"/>
    </location>
</feature>